<comment type="caution">
    <text evidence="3">The sequence shown here is derived from an EMBL/GenBank/DDBJ whole genome shotgun (WGS) entry which is preliminary data.</text>
</comment>
<evidence type="ECO:0000313" key="3">
    <source>
        <dbReference type="EMBL" id="MFC4873846.1"/>
    </source>
</evidence>
<sequence length="285" mass="31056">MRKYLLLISKVFTCLGFILVVTACEETETGPASEADFTYEADENDPMLIHFTNSSQNYHASYWQFGDGSDFSTEDSPSHTYPGGGIYTVTLAVQGQGTGQEIRREIEVIDPSLQGERVNDGNFEDEDAWTVYSAGYDILTDVEFANGTLVLSNGVEIVDTNIVIWQAIEVEARKEYVFSADVRGGGMHQAWLEFHLSDEEPEEGDDYGANNLFSMNTWAECGAEPFDGNIVEIGCAGDGESDGIVTFETGGTHYLVIKAGSWEGTLGAEGIAISNVSLMPADEVE</sequence>
<feature type="signal peptide" evidence="1">
    <location>
        <begin position="1"/>
        <end position="23"/>
    </location>
</feature>
<keyword evidence="4" id="KW-1185">Reference proteome</keyword>
<evidence type="ECO:0000313" key="4">
    <source>
        <dbReference type="Proteomes" id="UP001595818"/>
    </source>
</evidence>
<protein>
    <submittedName>
        <fullName evidence="3">PKD domain-containing protein</fullName>
    </submittedName>
</protein>
<dbReference type="EMBL" id="JBHSJJ010000013">
    <property type="protein sequence ID" value="MFC4873846.1"/>
    <property type="molecule type" value="Genomic_DNA"/>
</dbReference>
<dbReference type="Pfam" id="PF18911">
    <property type="entry name" value="PKD_4"/>
    <property type="match status" value="1"/>
</dbReference>
<evidence type="ECO:0000256" key="1">
    <source>
        <dbReference type="SAM" id="SignalP"/>
    </source>
</evidence>
<gene>
    <name evidence="3" type="ORF">ACFPFU_19235</name>
</gene>
<dbReference type="Proteomes" id="UP001595818">
    <property type="component" value="Unassembled WGS sequence"/>
</dbReference>
<dbReference type="RefSeq" id="WP_377067112.1">
    <property type="nucleotide sequence ID" value="NZ_JBHSJJ010000013.1"/>
</dbReference>
<dbReference type="InterPro" id="IPR035986">
    <property type="entry name" value="PKD_dom_sf"/>
</dbReference>
<feature type="chain" id="PRO_5045417289" evidence="1">
    <location>
        <begin position="24"/>
        <end position="285"/>
    </location>
</feature>
<accession>A0ABV9T5T0</accession>
<organism evidence="3 4">
    <name type="scientific">Negadavirga shengliensis</name>
    <dbReference type="NCBI Taxonomy" id="1389218"/>
    <lineage>
        <taxon>Bacteria</taxon>
        <taxon>Pseudomonadati</taxon>
        <taxon>Bacteroidota</taxon>
        <taxon>Cytophagia</taxon>
        <taxon>Cytophagales</taxon>
        <taxon>Cyclobacteriaceae</taxon>
        <taxon>Negadavirga</taxon>
    </lineage>
</organism>
<dbReference type="Gene3D" id="2.60.40.10">
    <property type="entry name" value="Immunoglobulins"/>
    <property type="match status" value="1"/>
</dbReference>
<reference evidence="4" key="1">
    <citation type="journal article" date="2019" name="Int. J. Syst. Evol. Microbiol.">
        <title>The Global Catalogue of Microorganisms (GCM) 10K type strain sequencing project: providing services to taxonomists for standard genome sequencing and annotation.</title>
        <authorList>
            <consortium name="The Broad Institute Genomics Platform"/>
            <consortium name="The Broad Institute Genome Sequencing Center for Infectious Disease"/>
            <person name="Wu L."/>
            <person name="Ma J."/>
        </authorList>
    </citation>
    <scope>NUCLEOTIDE SEQUENCE [LARGE SCALE GENOMIC DNA]</scope>
    <source>
        <strain evidence="4">CGMCC 4.7466</strain>
    </source>
</reference>
<dbReference type="InterPro" id="IPR022409">
    <property type="entry name" value="PKD/Chitinase_dom"/>
</dbReference>
<dbReference type="PROSITE" id="PS51257">
    <property type="entry name" value="PROKAR_LIPOPROTEIN"/>
    <property type="match status" value="1"/>
</dbReference>
<dbReference type="InterPro" id="IPR000601">
    <property type="entry name" value="PKD_dom"/>
</dbReference>
<dbReference type="SMART" id="SM00089">
    <property type="entry name" value="PKD"/>
    <property type="match status" value="1"/>
</dbReference>
<keyword evidence="1" id="KW-0732">Signal</keyword>
<dbReference type="InterPro" id="IPR013783">
    <property type="entry name" value="Ig-like_fold"/>
</dbReference>
<evidence type="ECO:0000259" key="2">
    <source>
        <dbReference type="PROSITE" id="PS50093"/>
    </source>
</evidence>
<name>A0ABV9T5T0_9BACT</name>
<dbReference type="SUPFAM" id="SSF49299">
    <property type="entry name" value="PKD domain"/>
    <property type="match status" value="1"/>
</dbReference>
<feature type="domain" description="PKD" evidence="2">
    <location>
        <begin position="63"/>
        <end position="93"/>
    </location>
</feature>
<dbReference type="PROSITE" id="PS50093">
    <property type="entry name" value="PKD"/>
    <property type="match status" value="1"/>
</dbReference>
<dbReference type="CDD" id="cd00146">
    <property type="entry name" value="PKD"/>
    <property type="match status" value="1"/>
</dbReference>
<proteinExistence type="predicted"/>